<keyword evidence="2" id="KW-1185">Reference proteome</keyword>
<dbReference type="InterPro" id="IPR018669">
    <property type="entry name" value="Toxin_HigB"/>
</dbReference>
<protein>
    <submittedName>
        <fullName evidence="1">HigB_toxin, RelE-like toxic component of a toxin-antitoxin system</fullName>
    </submittedName>
</protein>
<proteinExistence type="predicted"/>
<dbReference type="RefSeq" id="WP_092790778.1">
    <property type="nucleotide sequence ID" value="NZ_FOPC01000005.1"/>
</dbReference>
<organism evidence="1 2">
    <name type="scientific">Algoriphagus hitonicola</name>
    <dbReference type="NCBI Taxonomy" id="435880"/>
    <lineage>
        <taxon>Bacteria</taxon>
        <taxon>Pseudomonadati</taxon>
        <taxon>Bacteroidota</taxon>
        <taxon>Cytophagia</taxon>
        <taxon>Cytophagales</taxon>
        <taxon>Cyclobacteriaceae</taxon>
        <taxon>Algoriphagus</taxon>
    </lineage>
</organism>
<dbReference type="Pfam" id="PF09907">
    <property type="entry name" value="HigB_toxin"/>
    <property type="match status" value="1"/>
</dbReference>
<evidence type="ECO:0000313" key="2">
    <source>
        <dbReference type="Proteomes" id="UP000199642"/>
    </source>
</evidence>
<reference evidence="2" key="1">
    <citation type="submission" date="2016-10" db="EMBL/GenBank/DDBJ databases">
        <authorList>
            <person name="Varghese N."/>
            <person name="Submissions S."/>
        </authorList>
    </citation>
    <scope>NUCLEOTIDE SEQUENCE [LARGE SCALE GENOMIC DNA]</scope>
    <source>
        <strain evidence="2">DSM 19315</strain>
    </source>
</reference>
<dbReference type="GO" id="GO:0003723">
    <property type="term" value="F:RNA binding"/>
    <property type="evidence" value="ECO:0007669"/>
    <property type="project" value="InterPro"/>
</dbReference>
<accession>A0A1I2T0I2</accession>
<dbReference type="STRING" id="435880.SAMN04487988_105154"/>
<dbReference type="Proteomes" id="UP000199642">
    <property type="component" value="Unassembled WGS sequence"/>
</dbReference>
<dbReference type="GO" id="GO:0110001">
    <property type="term" value="C:toxin-antitoxin complex"/>
    <property type="evidence" value="ECO:0007669"/>
    <property type="project" value="InterPro"/>
</dbReference>
<gene>
    <name evidence="1" type="ORF">SAMN04487988_105154</name>
</gene>
<dbReference type="AlphaFoldDB" id="A0A1I2T0I2"/>
<name>A0A1I2T0I2_9BACT</name>
<sequence length="112" mass="13147">MRLINKKLLEKLKRKNKGNSSLNLAIDALISDIAENNWTNQIDLKKSRPDADCVHSDGFYFFNIAICRTMILVEFDDLEATVVWAGSHSDYEKTFQNNKRTIKKWLRNKEWI</sequence>
<dbReference type="EMBL" id="FOPC01000005">
    <property type="protein sequence ID" value="SFG58340.1"/>
    <property type="molecule type" value="Genomic_DNA"/>
</dbReference>
<dbReference type="OrthoDB" id="711875at2"/>
<evidence type="ECO:0000313" key="1">
    <source>
        <dbReference type="EMBL" id="SFG58340.1"/>
    </source>
</evidence>
<dbReference type="GO" id="GO:0004519">
    <property type="term" value="F:endonuclease activity"/>
    <property type="evidence" value="ECO:0007669"/>
    <property type="project" value="InterPro"/>
</dbReference>